<dbReference type="EMBL" id="AP014546">
    <property type="protein sequence ID" value="BBB29355.1"/>
    <property type="molecule type" value="Genomic_DNA"/>
</dbReference>
<name>A0A7R6SW39_9GAMM</name>
<protein>
    <submittedName>
        <fullName evidence="1">Cro/Cl family transcriptional regulator</fullName>
    </submittedName>
</protein>
<evidence type="ECO:0000313" key="1">
    <source>
        <dbReference type="EMBL" id="BBB29355.1"/>
    </source>
</evidence>
<dbReference type="Proteomes" id="UP000595332">
    <property type="component" value="Chromosome"/>
</dbReference>
<dbReference type="InterPro" id="IPR031856">
    <property type="entry name" value="YdaS_toxin-like"/>
</dbReference>
<organism evidence="1 2">
    <name type="scientific">Neptunomonas japonica JAMM 1380</name>
    <dbReference type="NCBI Taxonomy" id="1441457"/>
    <lineage>
        <taxon>Bacteria</taxon>
        <taxon>Pseudomonadati</taxon>
        <taxon>Pseudomonadota</taxon>
        <taxon>Gammaproteobacteria</taxon>
        <taxon>Oceanospirillales</taxon>
        <taxon>Oceanospirillaceae</taxon>
        <taxon>Neptunomonas</taxon>
    </lineage>
</organism>
<evidence type="ECO:0000313" key="2">
    <source>
        <dbReference type="Proteomes" id="UP000595332"/>
    </source>
</evidence>
<dbReference type="Gene3D" id="1.10.260.40">
    <property type="entry name" value="lambda repressor-like DNA-binding domains"/>
    <property type="match status" value="1"/>
</dbReference>
<dbReference type="InterPro" id="IPR010982">
    <property type="entry name" value="Lambda_DNA-bd_dom_sf"/>
</dbReference>
<sequence>MNALERVISIIGSQTRLAEKLNTTPQAVQQWVAKGQVPALRVISIETAVVGKVSRHELRPDLYPKESLPQTT</sequence>
<proteinExistence type="predicted"/>
<dbReference type="KEGG" id="njp:NEJAP_1403"/>
<dbReference type="SUPFAM" id="SSF47413">
    <property type="entry name" value="lambda repressor-like DNA-binding domains"/>
    <property type="match status" value="1"/>
</dbReference>
<keyword evidence="2" id="KW-1185">Reference proteome</keyword>
<dbReference type="GO" id="GO:0003677">
    <property type="term" value="F:DNA binding"/>
    <property type="evidence" value="ECO:0007669"/>
    <property type="project" value="InterPro"/>
</dbReference>
<gene>
    <name evidence="1" type="ORF">NEJAP_1403</name>
</gene>
<reference evidence="1 2" key="1">
    <citation type="journal article" date="2008" name="Int. J. Syst. Evol. Microbiol.">
        <title>Neptunomonas japonica sp. nov., an Osedax japonicus symbiont-like bacterium isolated from sediment adjacent to sperm whale carcasses off Kagoshima, Japan.</title>
        <authorList>
            <person name="Miyazaki M."/>
            <person name="Nogi Y."/>
            <person name="Fujiwara Y."/>
            <person name="Kawato M."/>
            <person name="Kubokawa K."/>
            <person name="Horikoshi K."/>
        </authorList>
    </citation>
    <scope>NUCLEOTIDE SEQUENCE [LARGE SCALE GENOMIC DNA]</scope>
    <source>
        <strain evidence="1 2">JAMM 1380</strain>
    </source>
</reference>
<dbReference type="Pfam" id="PF15943">
    <property type="entry name" value="YdaS_toxin"/>
    <property type="match status" value="1"/>
</dbReference>
<dbReference type="AlphaFoldDB" id="A0A7R6SW39"/>
<accession>A0A7R6SW39</accession>
<dbReference type="RefSeq" id="WP_201349964.1">
    <property type="nucleotide sequence ID" value="NZ_AP014546.1"/>
</dbReference>